<comment type="catalytic activity">
    <reaction evidence="5">
        <text>ATP + H2O = ADP + phosphate + H(+)</text>
        <dbReference type="Rhea" id="RHEA:13065"/>
        <dbReference type="ChEBI" id="CHEBI:15377"/>
        <dbReference type="ChEBI" id="CHEBI:15378"/>
        <dbReference type="ChEBI" id="CHEBI:30616"/>
        <dbReference type="ChEBI" id="CHEBI:43474"/>
        <dbReference type="ChEBI" id="CHEBI:456216"/>
        <dbReference type="EC" id="5.6.2.4"/>
    </reaction>
</comment>
<dbReference type="GO" id="GO:0005524">
    <property type="term" value="F:ATP binding"/>
    <property type="evidence" value="ECO:0007669"/>
    <property type="project" value="UniProtKB-KW"/>
</dbReference>
<dbReference type="PANTHER" id="PTHR47961:SF6">
    <property type="entry name" value="DNA-DIRECTED DNA POLYMERASE"/>
    <property type="match status" value="1"/>
</dbReference>
<proteinExistence type="predicted"/>
<dbReference type="Gene3D" id="1.10.3380.20">
    <property type="match status" value="1"/>
</dbReference>
<feature type="domain" description="Helicase C-terminal" evidence="8">
    <location>
        <begin position="422"/>
        <end position="610"/>
    </location>
</feature>
<evidence type="ECO:0000256" key="6">
    <source>
        <dbReference type="SAM" id="MobiDB-lite"/>
    </source>
</evidence>
<dbReference type="InterPro" id="IPR050474">
    <property type="entry name" value="Hel308_SKI2-like"/>
</dbReference>
<evidence type="ECO:0000256" key="3">
    <source>
        <dbReference type="ARBA" id="ARBA00022806"/>
    </source>
</evidence>
<dbReference type="PROSITE" id="PS51192">
    <property type="entry name" value="HELICASE_ATP_BIND_1"/>
    <property type="match status" value="1"/>
</dbReference>
<dbReference type="InterPro" id="IPR011545">
    <property type="entry name" value="DEAD/DEAH_box_helicase_dom"/>
</dbReference>
<dbReference type="STRING" id="1367422.A0A178ZKD8"/>
<dbReference type="OrthoDB" id="2320933at2759"/>
<accession>A0A178ZKD8</accession>
<dbReference type="CDD" id="cd18026">
    <property type="entry name" value="DEXHc_POLQ-like"/>
    <property type="match status" value="1"/>
</dbReference>
<evidence type="ECO:0000313" key="9">
    <source>
        <dbReference type="EMBL" id="OAP59495.1"/>
    </source>
</evidence>
<evidence type="ECO:0000256" key="4">
    <source>
        <dbReference type="ARBA" id="ARBA00022840"/>
    </source>
</evidence>
<evidence type="ECO:0000256" key="5">
    <source>
        <dbReference type="ARBA" id="ARBA00048988"/>
    </source>
</evidence>
<evidence type="ECO:0000256" key="2">
    <source>
        <dbReference type="ARBA" id="ARBA00022801"/>
    </source>
</evidence>
<evidence type="ECO:0008006" key="11">
    <source>
        <dbReference type="Google" id="ProtNLM"/>
    </source>
</evidence>
<dbReference type="GO" id="GO:0043138">
    <property type="term" value="F:3'-5' DNA helicase activity"/>
    <property type="evidence" value="ECO:0007669"/>
    <property type="project" value="UniProtKB-EC"/>
</dbReference>
<feature type="region of interest" description="Disordered" evidence="6">
    <location>
        <begin position="60"/>
        <end position="86"/>
    </location>
</feature>
<evidence type="ECO:0000259" key="7">
    <source>
        <dbReference type="PROSITE" id="PS51192"/>
    </source>
</evidence>
<dbReference type="InterPro" id="IPR001650">
    <property type="entry name" value="Helicase_C-like"/>
</dbReference>
<dbReference type="InterPro" id="IPR046931">
    <property type="entry name" value="HTH_61"/>
</dbReference>
<dbReference type="EMBL" id="LVYI01000005">
    <property type="protein sequence ID" value="OAP59495.1"/>
    <property type="molecule type" value="Genomic_DNA"/>
</dbReference>
<dbReference type="PANTHER" id="PTHR47961">
    <property type="entry name" value="DNA POLYMERASE THETA, PUTATIVE (AFU_ORTHOLOGUE AFUA_1G05260)-RELATED"/>
    <property type="match status" value="1"/>
</dbReference>
<name>A0A178ZKD8_9EURO</name>
<dbReference type="PROSITE" id="PS51194">
    <property type="entry name" value="HELICASE_CTER"/>
    <property type="match status" value="1"/>
</dbReference>
<dbReference type="InterPro" id="IPR048960">
    <property type="entry name" value="POLQ-like_helical"/>
</dbReference>
<gene>
    <name evidence="9" type="ORF">AYL99_06793</name>
</gene>
<dbReference type="SMART" id="SM00490">
    <property type="entry name" value="HELICc"/>
    <property type="match status" value="1"/>
</dbReference>
<sequence length="948" mass="104266">MSTHGSRFMRFEGTIIHQYAVPSGHTTSVDLVRNQSYNTKPSAGVKRTIDEVHDVQLGLPIHGQSSVQPPQTVDAPLIRRDRRPPRIQASRITRVDGSDDSKAAVDDAPVHLPSIKSSTPGPSQNPFLSLRHPRYALPSQLVDNFESLGVRAIYPWQSYCLLGRGLLTGEQNLVYTAPTGGGKSLVADVILIKRVIEDPTTKGILVLPYVALVQEKLKWLRALVDKVAKEVGDSPSGVPTPTWRRPSPLVRVGGFFGGNRLNINWSDCDIAVCTIEKANSLVNSAIDEGKSGEIGVVVLDEVHMINDEHRGYLMELLATKLMSLASRDKKVQIVGMSGTLPNPQLLAQWLNAKYYIANHRPIPIEEHLVYENAIYSTANAKEFFRTASQLAAGDALPTPRPRPQRAIAKSKHPELGNSTPNAVIALAVETALAGQGALIFCGSRMSVENTALLVSSALPTDHLDGDALDRRQDLLASLCALPGGFEPSFSKVIPCGVGFHHAGLTTEERELVCGAYDAGILRVMVATCSLAAGINLPARRVILYGPRMGRELVGPAMLRQMRGRAGRKGKDEVGETYLCCQKTDLEAVAELLEAEMPPVESCLTPEKRGFKRALLEVIGTRMASSVTSLNEYVRSSLLWHSIDHSQVAEMVDTAKKALLQDGLLQEGEYDGCLEPTRLGTAVVASGLGPEDGVFVYSELRRALESFVMDGEMHIFYLFTPVQTMGLAEISWLTFRNQLEGLDDSGMRAMRLIGVNPAFVNRLVNSGAQLKENTAEEIHLARIYRRAYCAFQLRDLCNEMPIHEISLKYSVPRGQVQTLAQSCHGFAAGMIKFCERMDWGMLGAVLEHMLDRLRAGARADLLEMAQIAFVKSRMARLLWENGFKSVRALSEADPQALVPIMLQAHTRKTKLQGEAAAKFREKLLSKAEIIVGSANRLWERQQMVRWEEE</sequence>
<evidence type="ECO:0000256" key="1">
    <source>
        <dbReference type="ARBA" id="ARBA00022741"/>
    </source>
</evidence>
<dbReference type="Pfam" id="PF20470">
    <property type="entry name" value="HTH_61"/>
    <property type="match status" value="1"/>
</dbReference>
<dbReference type="GO" id="GO:0016787">
    <property type="term" value="F:hydrolase activity"/>
    <property type="evidence" value="ECO:0007669"/>
    <property type="project" value="UniProtKB-KW"/>
</dbReference>
<protein>
    <recommendedName>
        <fullName evidence="11">DNA polymerase theta subunit</fullName>
    </recommendedName>
</protein>
<keyword evidence="2" id="KW-0378">Hydrolase</keyword>
<dbReference type="Pfam" id="PF00271">
    <property type="entry name" value="Helicase_C"/>
    <property type="match status" value="1"/>
</dbReference>
<evidence type="ECO:0000259" key="8">
    <source>
        <dbReference type="PROSITE" id="PS51194"/>
    </source>
</evidence>
<keyword evidence="4" id="KW-0067">ATP-binding</keyword>
<evidence type="ECO:0000313" key="10">
    <source>
        <dbReference type="Proteomes" id="UP000078343"/>
    </source>
</evidence>
<keyword evidence="1" id="KW-0547">Nucleotide-binding</keyword>
<keyword evidence="10" id="KW-1185">Reference proteome</keyword>
<dbReference type="Pfam" id="PF25453">
    <property type="entry name" value="DUF7898"/>
    <property type="match status" value="1"/>
</dbReference>
<reference evidence="9 10" key="1">
    <citation type="submission" date="2016-04" db="EMBL/GenBank/DDBJ databases">
        <title>Draft genome of Fonsecaea erecta CBS 125763.</title>
        <authorList>
            <person name="Weiss V.A."/>
            <person name="Vicente V.A."/>
            <person name="Raittz R.T."/>
            <person name="Moreno L.F."/>
            <person name="De Souza E.M."/>
            <person name="Pedrosa F.O."/>
            <person name="Steffens M.B."/>
            <person name="Faoro H."/>
            <person name="Tadra-Sfeir M.Z."/>
            <person name="Najafzadeh M.J."/>
            <person name="Felipe M.S."/>
            <person name="Teixeira M."/>
            <person name="Sun J."/>
            <person name="Xi L."/>
            <person name="Gomes R."/>
            <person name="De Azevedo C.M."/>
            <person name="Salgado C.G."/>
            <person name="Da Silva M.B."/>
            <person name="Nascimento M.F."/>
            <person name="Queiroz-Telles F."/>
            <person name="Attili D.S."/>
            <person name="Gorbushina A."/>
        </authorList>
    </citation>
    <scope>NUCLEOTIDE SEQUENCE [LARGE SCALE GENOMIC DNA]</scope>
    <source>
        <strain evidence="9 10">CBS 125763</strain>
    </source>
</reference>
<dbReference type="SUPFAM" id="SSF52540">
    <property type="entry name" value="P-loop containing nucleoside triphosphate hydrolases"/>
    <property type="match status" value="1"/>
</dbReference>
<dbReference type="SUPFAM" id="SSF158702">
    <property type="entry name" value="Sec63 N-terminal domain-like"/>
    <property type="match status" value="1"/>
</dbReference>
<dbReference type="CDD" id="cd18795">
    <property type="entry name" value="SF2_C_Ski2"/>
    <property type="match status" value="1"/>
</dbReference>
<dbReference type="SMART" id="SM00487">
    <property type="entry name" value="DEXDc"/>
    <property type="match status" value="1"/>
</dbReference>
<dbReference type="InterPro" id="IPR057220">
    <property type="entry name" value="DUF7898"/>
</dbReference>
<dbReference type="GO" id="GO:0003676">
    <property type="term" value="F:nucleic acid binding"/>
    <property type="evidence" value="ECO:0007669"/>
    <property type="project" value="InterPro"/>
</dbReference>
<dbReference type="Gene3D" id="3.40.50.300">
    <property type="entry name" value="P-loop containing nucleotide triphosphate hydrolases"/>
    <property type="match status" value="2"/>
</dbReference>
<dbReference type="RefSeq" id="XP_018692862.1">
    <property type="nucleotide sequence ID" value="XM_018838302.1"/>
</dbReference>
<dbReference type="InterPro" id="IPR027417">
    <property type="entry name" value="P-loop_NTPase"/>
</dbReference>
<dbReference type="InterPro" id="IPR014001">
    <property type="entry name" value="Helicase_ATP-bd"/>
</dbReference>
<dbReference type="Pfam" id="PF00270">
    <property type="entry name" value="DEAD"/>
    <property type="match status" value="1"/>
</dbReference>
<keyword evidence="3" id="KW-0347">Helicase</keyword>
<dbReference type="GeneID" id="30010961"/>
<dbReference type="AlphaFoldDB" id="A0A178ZKD8"/>
<dbReference type="Proteomes" id="UP000078343">
    <property type="component" value="Unassembled WGS sequence"/>
</dbReference>
<comment type="caution">
    <text evidence="9">The sequence shown here is derived from an EMBL/GenBank/DDBJ whole genome shotgun (WGS) entry which is preliminary data.</text>
</comment>
<dbReference type="Pfam" id="PF21099">
    <property type="entry name" value="POLQ_helical"/>
    <property type="match status" value="1"/>
</dbReference>
<organism evidence="9 10">
    <name type="scientific">Fonsecaea erecta</name>
    <dbReference type="NCBI Taxonomy" id="1367422"/>
    <lineage>
        <taxon>Eukaryota</taxon>
        <taxon>Fungi</taxon>
        <taxon>Dikarya</taxon>
        <taxon>Ascomycota</taxon>
        <taxon>Pezizomycotina</taxon>
        <taxon>Eurotiomycetes</taxon>
        <taxon>Chaetothyriomycetidae</taxon>
        <taxon>Chaetothyriales</taxon>
        <taxon>Herpotrichiellaceae</taxon>
        <taxon>Fonsecaea</taxon>
    </lineage>
</organism>
<feature type="domain" description="Helicase ATP-binding" evidence="7">
    <location>
        <begin position="164"/>
        <end position="358"/>
    </location>
</feature>
<dbReference type="FunFam" id="1.10.3380.20:FF:000005">
    <property type="entry name" value="DNA-directed DNA polymerase theta, putative"/>
    <property type="match status" value="1"/>
</dbReference>